<comment type="caution">
    <text evidence="2">The sequence shown here is derived from an EMBL/GenBank/DDBJ whole genome shotgun (WGS) entry which is preliminary data.</text>
</comment>
<evidence type="ECO:0000313" key="2">
    <source>
        <dbReference type="EMBL" id="GAB93032.1"/>
    </source>
</evidence>
<dbReference type="RefSeq" id="WP_006337883.1">
    <property type="nucleotide sequence ID" value="NZ_BAHC01000202.1"/>
</dbReference>
<keyword evidence="3" id="KW-1185">Reference proteome</keyword>
<evidence type="ECO:0000256" key="1">
    <source>
        <dbReference type="SAM" id="MobiDB-lite"/>
    </source>
</evidence>
<feature type="region of interest" description="Disordered" evidence="1">
    <location>
        <begin position="32"/>
        <end position="55"/>
    </location>
</feature>
<dbReference type="OrthoDB" id="4775209at2"/>
<accession>K6WLJ8</accession>
<gene>
    <name evidence="2" type="ORF">GORHZ_202_00210</name>
</gene>
<evidence type="ECO:0000313" key="3">
    <source>
        <dbReference type="Proteomes" id="UP000008363"/>
    </source>
</evidence>
<proteinExistence type="predicted"/>
<dbReference type="Proteomes" id="UP000008363">
    <property type="component" value="Unassembled WGS sequence"/>
</dbReference>
<name>K6WLJ8_9ACTN</name>
<sequence length="121" mass="13343">MPTRDETLAHADEYADRFESDDYGGVTVTPDHYAKMRAGRPRKDSARKGQTPTMSVRIPVELRSQLDEYAAAHDLPTTEVIRRAVAVFLAADAAGKVMVPADEWNQLVTLLDAMRTSAAPQ</sequence>
<dbReference type="EMBL" id="BAHC01000202">
    <property type="protein sequence ID" value="GAB93032.1"/>
    <property type="molecule type" value="Genomic_DNA"/>
</dbReference>
<reference evidence="2 3" key="1">
    <citation type="submission" date="2012-08" db="EMBL/GenBank/DDBJ databases">
        <title>Whole genome shotgun sequence of Gordonia rhizosphera NBRC 16068.</title>
        <authorList>
            <person name="Takarada H."/>
            <person name="Isaki S."/>
            <person name="Hosoyama A."/>
            <person name="Tsuchikane K."/>
            <person name="Katsumata H."/>
            <person name="Baba S."/>
            <person name="Ohji S."/>
            <person name="Yamazaki S."/>
            <person name="Fujita N."/>
        </authorList>
    </citation>
    <scope>NUCLEOTIDE SEQUENCE [LARGE SCALE GENOMIC DNA]</scope>
    <source>
        <strain evidence="2 3">NBRC 16068</strain>
    </source>
</reference>
<organism evidence="2 3">
    <name type="scientific">Gordonia rhizosphera NBRC 16068</name>
    <dbReference type="NCBI Taxonomy" id="1108045"/>
    <lineage>
        <taxon>Bacteria</taxon>
        <taxon>Bacillati</taxon>
        <taxon>Actinomycetota</taxon>
        <taxon>Actinomycetes</taxon>
        <taxon>Mycobacteriales</taxon>
        <taxon>Gordoniaceae</taxon>
        <taxon>Gordonia</taxon>
    </lineage>
</organism>
<protein>
    <recommendedName>
        <fullName evidence="4">Ribbon-helix-helix protein CopG domain-containing protein</fullName>
    </recommendedName>
</protein>
<dbReference type="AlphaFoldDB" id="K6WLJ8"/>
<evidence type="ECO:0008006" key="4">
    <source>
        <dbReference type="Google" id="ProtNLM"/>
    </source>
</evidence>